<dbReference type="Gene3D" id="3.20.20.70">
    <property type="entry name" value="Aldolase class I"/>
    <property type="match status" value="1"/>
</dbReference>
<dbReference type="NCBIfam" id="TIGR03569">
    <property type="entry name" value="NeuB_NnaB"/>
    <property type="match status" value="1"/>
</dbReference>
<gene>
    <name evidence="2" type="ORF">NZ47_09365</name>
</gene>
<dbReference type="GO" id="GO:0016051">
    <property type="term" value="P:carbohydrate biosynthetic process"/>
    <property type="evidence" value="ECO:0007669"/>
    <property type="project" value="InterPro"/>
</dbReference>
<dbReference type="InterPro" id="IPR020007">
    <property type="entry name" value="NeuB/NeuA"/>
</dbReference>
<dbReference type="Proteomes" id="UP000030993">
    <property type="component" value="Unassembled WGS sequence"/>
</dbReference>
<name>A0A0B2K098_9FIRM</name>
<accession>A0A0B2K098</accession>
<sequence length="362" mass="40036">MKHVLIIAEAGVNHNGSVDLAIRLVEEAAKAGADVVKFQTGLTEKLISKYAQKADYQKKTTGEMESQLEMCKKLEFTWDDHARVIKACRDNNIEFLSTPFDIESLYFLTKKCGVDTIKIPSGEITNAQLLFEVGRTGKDVILSTGMSLLGEVERALAILAYSFINDVAPKSFNQCYDSYSSKVGQLALKEHVSLLHCTTEYPAPFEDINLKCIDTLRNAFELPVGYSDHTIGITIPIAAVARGATIIEKHFTLDRNMEGPDHKASLEPKELGMMIHSIRQVELAIGNGIKFPSESEKKNMDVARKSLVASCNIKSGTIFDENNLTVKRPGNGISAIHYWEYLGKKATHDYCEDELIRGGSGL</sequence>
<dbReference type="Pfam" id="PF03102">
    <property type="entry name" value="NeuB"/>
    <property type="match status" value="1"/>
</dbReference>
<dbReference type="PROSITE" id="PS50844">
    <property type="entry name" value="AFP_LIKE"/>
    <property type="match status" value="1"/>
</dbReference>
<dbReference type="CDD" id="cd11615">
    <property type="entry name" value="SAF_NeuB_like"/>
    <property type="match status" value="1"/>
</dbReference>
<organism evidence="2 3">
    <name type="scientific">Anaerovibrio lipolyticus</name>
    <dbReference type="NCBI Taxonomy" id="82374"/>
    <lineage>
        <taxon>Bacteria</taxon>
        <taxon>Bacillati</taxon>
        <taxon>Bacillota</taxon>
        <taxon>Negativicutes</taxon>
        <taxon>Selenomonadales</taxon>
        <taxon>Selenomonadaceae</taxon>
        <taxon>Anaerovibrio</taxon>
    </lineage>
</organism>
<comment type="caution">
    <text evidence="2">The sequence shown here is derived from an EMBL/GenBank/DDBJ whole genome shotgun (WGS) entry which is preliminary data.</text>
</comment>
<dbReference type="Gene3D" id="3.90.1210.10">
    <property type="entry name" value="Antifreeze-like/N-acetylneuraminic acid synthase C-terminal domain"/>
    <property type="match status" value="1"/>
</dbReference>
<evidence type="ECO:0000313" key="2">
    <source>
        <dbReference type="EMBL" id="KHM51632.1"/>
    </source>
</evidence>
<dbReference type="AlphaFoldDB" id="A0A0B2K098"/>
<dbReference type="GO" id="GO:0047444">
    <property type="term" value="F:N-acylneuraminate-9-phosphate synthase activity"/>
    <property type="evidence" value="ECO:0007669"/>
    <property type="project" value="TreeGrafter"/>
</dbReference>
<dbReference type="InterPro" id="IPR013132">
    <property type="entry name" value="PseI/NeuA/B-like_N"/>
</dbReference>
<dbReference type="RefSeq" id="WP_039209685.1">
    <property type="nucleotide sequence ID" value="NZ_JSCE01000182.1"/>
</dbReference>
<dbReference type="InterPro" id="IPR013974">
    <property type="entry name" value="SAF"/>
</dbReference>
<dbReference type="InterPro" id="IPR057736">
    <property type="entry name" value="SAF_PseI/NeuA/NeuB"/>
</dbReference>
<evidence type="ECO:0000259" key="1">
    <source>
        <dbReference type="PROSITE" id="PS50844"/>
    </source>
</evidence>
<dbReference type="PANTHER" id="PTHR42966">
    <property type="entry name" value="N-ACETYLNEURAMINATE SYNTHASE"/>
    <property type="match status" value="1"/>
</dbReference>
<dbReference type="STRING" id="82374.NZ47_09365"/>
<keyword evidence="3" id="KW-1185">Reference proteome</keyword>
<dbReference type="EMBL" id="JSCE01000182">
    <property type="protein sequence ID" value="KHM51632.1"/>
    <property type="molecule type" value="Genomic_DNA"/>
</dbReference>
<dbReference type="InterPro" id="IPR013785">
    <property type="entry name" value="Aldolase_TIM"/>
</dbReference>
<evidence type="ECO:0000313" key="3">
    <source>
        <dbReference type="Proteomes" id="UP000030993"/>
    </source>
</evidence>
<dbReference type="InterPro" id="IPR036732">
    <property type="entry name" value="AFP_Neu5c_C_sf"/>
</dbReference>
<feature type="domain" description="AFP-like" evidence="1">
    <location>
        <begin position="306"/>
        <end position="362"/>
    </location>
</feature>
<protein>
    <recommendedName>
        <fullName evidence="1">AFP-like domain-containing protein</fullName>
    </recommendedName>
</protein>
<dbReference type="PANTHER" id="PTHR42966:SF1">
    <property type="entry name" value="SIALIC ACID SYNTHASE"/>
    <property type="match status" value="1"/>
</dbReference>
<dbReference type="Pfam" id="PF08666">
    <property type="entry name" value="SAF"/>
    <property type="match status" value="1"/>
</dbReference>
<proteinExistence type="predicted"/>
<dbReference type="SUPFAM" id="SSF51269">
    <property type="entry name" value="AFP III-like domain"/>
    <property type="match status" value="1"/>
</dbReference>
<dbReference type="InterPro" id="IPR051690">
    <property type="entry name" value="PseI-like"/>
</dbReference>
<dbReference type="InterPro" id="IPR006190">
    <property type="entry name" value="SAF_AFP_Neu5Ac"/>
</dbReference>
<reference evidence="2 3" key="1">
    <citation type="journal article" date="2013" name="PLoS ONE">
        <title>Identification and characterization of three novel lipases belonging to families II and V from Anaerovibrio lipolyticus 5ST.</title>
        <authorList>
            <person name="Prive F."/>
            <person name="Kaderbhai N.N."/>
            <person name="Girdwood S."/>
            <person name="Worgan H.J."/>
            <person name="Pinloche E."/>
            <person name="Scollan N.D."/>
            <person name="Huws S.A."/>
            <person name="Newbold C.J."/>
        </authorList>
    </citation>
    <scope>NUCLEOTIDE SEQUENCE [LARGE SCALE GENOMIC DNA]</scope>
    <source>
        <strain evidence="2 3">5S</strain>
    </source>
</reference>
<dbReference type="SUPFAM" id="SSF51569">
    <property type="entry name" value="Aldolase"/>
    <property type="match status" value="1"/>
</dbReference>